<organism evidence="5 6">
    <name type="scientific">Candidatus Anaerotruncus excrementipullorum</name>
    <dbReference type="NCBI Taxonomy" id="2838465"/>
    <lineage>
        <taxon>Bacteria</taxon>
        <taxon>Bacillati</taxon>
        <taxon>Bacillota</taxon>
        <taxon>Clostridia</taxon>
        <taxon>Eubacteriales</taxon>
        <taxon>Oscillospiraceae</taxon>
        <taxon>Anaerotruncus</taxon>
    </lineage>
</organism>
<dbReference type="SUPFAM" id="SSF52540">
    <property type="entry name" value="P-loop containing nucleoside triphosphate hydrolases"/>
    <property type="match status" value="1"/>
</dbReference>
<dbReference type="Proteomes" id="UP000886800">
    <property type="component" value="Unassembled WGS sequence"/>
</dbReference>
<reference evidence="5" key="2">
    <citation type="submission" date="2021-04" db="EMBL/GenBank/DDBJ databases">
        <authorList>
            <person name="Gilroy R."/>
        </authorList>
    </citation>
    <scope>NUCLEOTIDE SEQUENCE</scope>
    <source>
        <strain evidence="5">CHK188-5543</strain>
    </source>
</reference>
<proteinExistence type="predicted"/>
<keyword evidence="3 5" id="KW-0067">ATP-binding</keyword>
<evidence type="ECO:0000256" key="3">
    <source>
        <dbReference type="ARBA" id="ARBA00022840"/>
    </source>
</evidence>
<keyword evidence="1" id="KW-0813">Transport</keyword>
<dbReference type="PANTHER" id="PTHR42788">
    <property type="entry name" value="TAURINE IMPORT ATP-BINDING PROTEIN-RELATED"/>
    <property type="match status" value="1"/>
</dbReference>
<accession>A0A9D1WQ91</accession>
<dbReference type="InterPro" id="IPR050166">
    <property type="entry name" value="ABC_transporter_ATP-bind"/>
</dbReference>
<evidence type="ECO:0000313" key="5">
    <source>
        <dbReference type="EMBL" id="HIX64927.1"/>
    </source>
</evidence>
<keyword evidence="2" id="KW-0547">Nucleotide-binding</keyword>
<dbReference type="PROSITE" id="PS50893">
    <property type="entry name" value="ABC_TRANSPORTER_2"/>
    <property type="match status" value="1"/>
</dbReference>
<dbReference type="EMBL" id="DXES01000033">
    <property type="protein sequence ID" value="HIX64927.1"/>
    <property type="molecule type" value="Genomic_DNA"/>
</dbReference>
<sequence>MIAVENLSKSFQGLPVLEGLNLSFPEGVVSCIMGESGCGKTTLLRILMGLEPPDSGRILGLEGKRLSAVFPEHRLCENLSPLSNLKLVCGGSRSRQQLLQDLEATGLEDCFHKPVRELSDGMRRRVCIVRALEVPFDLLFLDEPFRGLDAATRLRTMALVKERAAGRTVIMVTHDPEEPALMGAVQTIQLD</sequence>
<name>A0A9D1WQ91_9FIRM</name>
<dbReference type="PANTHER" id="PTHR42788:SF13">
    <property type="entry name" value="ALIPHATIC SULFONATES IMPORT ATP-BINDING PROTEIN SSUB"/>
    <property type="match status" value="1"/>
</dbReference>
<dbReference type="InterPro" id="IPR003439">
    <property type="entry name" value="ABC_transporter-like_ATP-bd"/>
</dbReference>
<dbReference type="GO" id="GO:0005524">
    <property type="term" value="F:ATP binding"/>
    <property type="evidence" value="ECO:0007669"/>
    <property type="project" value="UniProtKB-KW"/>
</dbReference>
<dbReference type="InterPro" id="IPR027417">
    <property type="entry name" value="P-loop_NTPase"/>
</dbReference>
<dbReference type="Gene3D" id="3.40.50.300">
    <property type="entry name" value="P-loop containing nucleotide triphosphate hydrolases"/>
    <property type="match status" value="1"/>
</dbReference>
<comment type="caution">
    <text evidence="5">The sequence shown here is derived from an EMBL/GenBank/DDBJ whole genome shotgun (WGS) entry which is preliminary data.</text>
</comment>
<dbReference type="Pfam" id="PF00005">
    <property type="entry name" value="ABC_tran"/>
    <property type="match status" value="1"/>
</dbReference>
<evidence type="ECO:0000256" key="2">
    <source>
        <dbReference type="ARBA" id="ARBA00022741"/>
    </source>
</evidence>
<gene>
    <name evidence="5" type="ORF">H9736_01620</name>
</gene>
<dbReference type="GO" id="GO:0016887">
    <property type="term" value="F:ATP hydrolysis activity"/>
    <property type="evidence" value="ECO:0007669"/>
    <property type="project" value="InterPro"/>
</dbReference>
<dbReference type="SMART" id="SM00382">
    <property type="entry name" value="AAA"/>
    <property type="match status" value="1"/>
</dbReference>
<protein>
    <submittedName>
        <fullName evidence="5">ATP-binding cassette domain-containing protein</fullName>
    </submittedName>
</protein>
<evidence type="ECO:0000256" key="1">
    <source>
        <dbReference type="ARBA" id="ARBA00022448"/>
    </source>
</evidence>
<dbReference type="InterPro" id="IPR003593">
    <property type="entry name" value="AAA+_ATPase"/>
</dbReference>
<evidence type="ECO:0000313" key="6">
    <source>
        <dbReference type="Proteomes" id="UP000886800"/>
    </source>
</evidence>
<reference evidence="5" key="1">
    <citation type="journal article" date="2021" name="PeerJ">
        <title>Extensive microbial diversity within the chicken gut microbiome revealed by metagenomics and culture.</title>
        <authorList>
            <person name="Gilroy R."/>
            <person name="Ravi A."/>
            <person name="Getino M."/>
            <person name="Pursley I."/>
            <person name="Horton D.L."/>
            <person name="Alikhan N.F."/>
            <person name="Baker D."/>
            <person name="Gharbi K."/>
            <person name="Hall N."/>
            <person name="Watson M."/>
            <person name="Adriaenssens E.M."/>
            <person name="Foster-Nyarko E."/>
            <person name="Jarju S."/>
            <person name="Secka A."/>
            <person name="Antonio M."/>
            <person name="Oren A."/>
            <person name="Chaudhuri R.R."/>
            <person name="La Ragione R."/>
            <person name="Hildebrand F."/>
            <person name="Pallen M.J."/>
        </authorList>
    </citation>
    <scope>NUCLEOTIDE SEQUENCE</scope>
    <source>
        <strain evidence="5">CHK188-5543</strain>
    </source>
</reference>
<feature type="domain" description="ABC transporter" evidence="4">
    <location>
        <begin position="2"/>
        <end position="188"/>
    </location>
</feature>
<evidence type="ECO:0000259" key="4">
    <source>
        <dbReference type="PROSITE" id="PS50893"/>
    </source>
</evidence>
<dbReference type="AlphaFoldDB" id="A0A9D1WQ91"/>